<protein>
    <submittedName>
        <fullName evidence="1">Uncharacterized protein</fullName>
    </submittedName>
</protein>
<gene>
    <name evidence="1" type="ORF">SMN809_LOCUS41654</name>
    <name evidence="2" type="ORF">SMN809_LOCUS52441</name>
</gene>
<dbReference type="EMBL" id="CAJOBI010118137">
    <property type="protein sequence ID" value="CAF4664975.1"/>
    <property type="molecule type" value="Genomic_DNA"/>
</dbReference>
<name>A0A8S3AAG0_9BILA</name>
<accession>A0A8S3AAG0</accession>
<sequence>GVAIIGGQSGVSRRTFSICKWCLPEYDCVFLDVDDNGELLKLILSFSITYSYFHNQIHVA</sequence>
<dbReference type="EMBL" id="CAJOBI010178152">
    <property type="protein sequence ID" value="CAF4915599.1"/>
    <property type="molecule type" value="Genomic_DNA"/>
</dbReference>
<evidence type="ECO:0000313" key="3">
    <source>
        <dbReference type="Proteomes" id="UP000676336"/>
    </source>
</evidence>
<organism evidence="1 3">
    <name type="scientific">Rotaria magnacalcarata</name>
    <dbReference type="NCBI Taxonomy" id="392030"/>
    <lineage>
        <taxon>Eukaryota</taxon>
        <taxon>Metazoa</taxon>
        <taxon>Spiralia</taxon>
        <taxon>Gnathifera</taxon>
        <taxon>Rotifera</taxon>
        <taxon>Eurotatoria</taxon>
        <taxon>Bdelloidea</taxon>
        <taxon>Philodinida</taxon>
        <taxon>Philodinidae</taxon>
        <taxon>Rotaria</taxon>
    </lineage>
</organism>
<comment type="caution">
    <text evidence="1">The sequence shown here is derived from an EMBL/GenBank/DDBJ whole genome shotgun (WGS) entry which is preliminary data.</text>
</comment>
<dbReference type="Proteomes" id="UP000676336">
    <property type="component" value="Unassembled WGS sequence"/>
</dbReference>
<dbReference type="AlphaFoldDB" id="A0A8S3AAG0"/>
<proteinExistence type="predicted"/>
<feature type="non-terminal residue" evidence="1">
    <location>
        <position position="1"/>
    </location>
</feature>
<reference evidence="1" key="1">
    <citation type="submission" date="2021-02" db="EMBL/GenBank/DDBJ databases">
        <authorList>
            <person name="Nowell W R."/>
        </authorList>
    </citation>
    <scope>NUCLEOTIDE SEQUENCE</scope>
</reference>
<evidence type="ECO:0000313" key="1">
    <source>
        <dbReference type="EMBL" id="CAF4664975.1"/>
    </source>
</evidence>
<evidence type="ECO:0000313" key="2">
    <source>
        <dbReference type="EMBL" id="CAF4915599.1"/>
    </source>
</evidence>